<organism evidence="2 3">
    <name type="scientific">Rhizobium mongolense USDA 1844</name>
    <dbReference type="NCBI Taxonomy" id="1079460"/>
    <lineage>
        <taxon>Bacteria</taxon>
        <taxon>Pseudomonadati</taxon>
        <taxon>Pseudomonadota</taxon>
        <taxon>Alphaproteobacteria</taxon>
        <taxon>Hyphomicrobiales</taxon>
        <taxon>Rhizobiaceae</taxon>
        <taxon>Rhizobium/Agrobacterium group</taxon>
        <taxon>Rhizobium</taxon>
    </lineage>
</organism>
<keyword evidence="1" id="KW-0812">Transmembrane</keyword>
<feature type="transmembrane region" description="Helical" evidence="1">
    <location>
        <begin position="12"/>
        <end position="28"/>
    </location>
</feature>
<name>A0A559TDY7_9HYPH</name>
<evidence type="ECO:0000313" key="3">
    <source>
        <dbReference type="Proteomes" id="UP000319824"/>
    </source>
</evidence>
<reference evidence="2 3" key="1">
    <citation type="submission" date="2019-06" db="EMBL/GenBank/DDBJ databases">
        <title>Pac Bio to generate improved reference genome sequences for organisms with transposon mutant libraries (support for FEBA project).</title>
        <authorList>
            <person name="Blow M."/>
        </authorList>
    </citation>
    <scope>NUCLEOTIDE SEQUENCE [LARGE SCALE GENOMIC DNA]</scope>
    <source>
        <strain evidence="2 3">USDA 1844</strain>
    </source>
</reference>
<protein>
    <submittedName>
        <fullName evidence="2">Uncharacterized protein</fullName>
    </submittedName>
</protein>
<accession>A0A559TDY7</accession>
<evidence type="ECO:0000256" key="1">
    <source>
        <dbReference type="SAM" id="Phobius"/>
    </source>
</evidence>
<sequence length="146" mass="16642">MASIFENVGHVWMGLCVFGAAVAGYSGYRMDEINDKRWQATMAFESSVAQDALVKEFFDKQWRELVETQRNAEKSTLMAATITWGNDFKDKLEARVSNDDERQKMEKVLGEPHNTWLTSMGMIGGGIFILGGFFGWYKKEHPNGRF</sequence>
<keyword evidence="1" id="KW-0472">Membrane</keyword>
<dbReference type="RefSeq" id="WP_145611599.1">
    <property type="nucleotide sequence ID" value="NZ_ATTQ01000019.1"/>
</dbReference>
<evidence type="ECO:0000313" key="2">
    <source>
        <dbReference type="EMBL" id="TVZ72822.1"/>
    </source>
</evidence>
<feature type="transmembrane region" description="Helical" evidence="1">
    <location>
        <begin position="115"/>
        <end position="137"/>
    </location>
</feature>
<keyword evidence="1" id="KW-1133">Transmembrane helix</keyword>
<proteinExistence type="predicted"/>
<dbReference type="AlphaFoldDB" id="A0A559TDY7"/>
<dbReference type="Proteomes" id="UP000319824">
    <property type="component" value="Unassembled WGS sequence"/>
</dbReference>
<comment type="caution">
    <text evidence="2">The sequence shown here is derived from an EMBL/GenBank/DDBJ whole genome shotgun (WGS) entry which is preliminary data.</text>
</comment>
<dbReference type="EMBL" id="VISO01000002">
    <property type="protein sequence ID" value="TVZ72822.1"/>
    <property type="molecule type" value="Genomic_DNA"/>
</dbReference>
<gene>
    <name evidence="2" type="ORF">BCL32_1009</name>
</gene>